<protein>
    <submittedName>
        <fullName evidence="2">Uncharacterized protein</fullName>
    </submittedName>
</protein>
<sequence>MLRRGARVQHIVLGSFPPRGTRPVPIWNFHQFEPDEEKRGNLKRLIAQVGVEEHDLLRWRNACVSFDIQTAIDILKTPGPNITPLSTPLWVTSHLIRRKVHNATHASIAAHLALVAVPASRPLVSADGAPLLLALGVTIQYSVIHALPLLVARILALPKKHHTELLQALCNPNVAPSSFTGAVLQLVLDDIQLSNSLLPRELWDTVWHKWGRNNPLGDKFTTSLRQYINDQGVHFPYRRNDGSKLYTQGATFFKDRISPTAKLRYKPSHAALTAAAHSKHVSARLFIAMASALVNGLLSRQLTPKPRGIISAHKRKYTPGPAFLATVIHGLIRKKAYPQAVAVWKNVEKRKDRMPITNPLFDAAIYAYLGNGSPRQALRILHTYTRPKMAPSTRLKPTPMTRYYTPTPTTLTAIIAHLPASIQYLVFRRASEQWRVKLDGEALEAVMLGAVKYQVHKGDSLDLTENMRKLAGGLKQLFTRTRKPGSPRITSSQIISSAFLPLRKSLKQSQARVVRQNAIEMFRSVILGNWPFIRGREQGYGTGLLEKSSVNLFVPAPLRRRVIDITTLATPILYPKSPESNSCSSSEFKPSPLHPSPTPGFSNAFPTRRAWTAYLALLDPDDLPEALEWMRSVDGFFHSAVSRRPHSPVISTVRWNESSIVEGDSNPLSPFRPERAALADALVRWEGAMLARETPIERAWEERKQNKRGDSGQDGGTDVEVVGQEGALRVWLIEWLGLNGVPSREEVAKARVEMKPD</sequence>
<gene>
    <name evidence="2" type="ORF">CTheo_6749</name>
</gene>
<proteinExistence type="predicted"/>
<dbReference type="AlphaFoldDB" id="A0A5N5QDQ7"/>
<feature type="compositionally biased region" description="Low complexity" evidence="1">
    <location>
        <begin position="577"/>
        <end position="591"/>
    </location>
</feature>
<name>A0A5N5QDQ7_9AGAM</name>
<dbReference type="OrthoDB" id="185373at2759"/>
<comment type="caution">
    <text evidence="2">The sequence shown here is derived from an EMBL/GenBank/DDBJ whole genome shotgun (WGS) entry which is preliminary data.</text>
</comment>
<evidence type="ECO:0000256" key="1">
    <source>
        <dbReference type="SAM" id="MobiDB-lite"/>
    </source>
</evidence>
<organism evidence="2 3">
    <name type="scientific">Ceratobasidium theobromae</name>
    <dbReference type="NCBI Taxonomy" id="1582974"/>
    <lineage>
        <taxon>Eukaryota</taxon>
        <taxon>Fungi</taxon>
        <taxon>Dikarya</taxon>
        <taxon>Basidiomycota</taxon>
        <taxon>Agaricomycotina</taxon>
        <taxon>Agaricomycetes</taxon>
        <taxon>Cantharellales</taxon>
        <taxon>Ceratobasidiaceae</taxon>
        <taxon>Ceratobasidium</taxon>
    </lineage>
</organism>
<evidence type="ECO:0000313" key="2">
    <source>
        <dbReference type="EMBL" id="KAB5589804.1"/>
    </source>
</evidence>
<dbReference type="EMBL" id="SSOP01000227">
    <property type="protein sequence ID" value="KAB5589804.1"/>
    <property type="molecule type" value="Genomic_DNA"/>
</dbReference>
<evidence type="ECO:0000313" key="3">
    <source>
        <dbReference type="Proteomes" id="UP000383932"/>
    </source>
</evidence>
<feature type="region of interest" description="Disordered" evidence="1">
    <location>
        <begin position="577"/>
        <end position="598"/>
    </location>
</feature>
<reference evidence="2 3" key="1">
    <citation type="journal article" date="2019" name="Fungal Biol. Biotechnol.">
        <title>Draft genome sequence of fastidious pathogen Ceratobasidium theobromae, which causes vascular-streak dieback in Theobroma cacao.</title>
        <authorList>
            <person name="Ali S.S."/>
            <person name="Asman A."/>
            <person name="Shao J."/>
            <person name="Firmansyah A.P."/>
            <person name="Susilo A.W."/>
            <person name="Rosmana A."/>
            <person name="McMahon P."/>
            <person name="Junaid M."/>
            <person name="Guest D."/>
            <person name="Kheng T.Y."/>
            <person name="Meinhardt L.W."/>
            <person name="Bailey B.A."/>
        </authorList>
    </citation>
    <scope>NUCLEOTIDE SEQUENCE [LARGE SCALE GENOMIC DNA]</scope>
    <source>
        <strain evidence="2 3">CT2</strain>
    </source>
</reference>
<accession>A0A5N5QDQ7</accession>
<dbReference type="Proteomes" id="UP000383932">
    <property type="component" value="Unassembled WGS sequence"/>
</dbReference>
<keyword evidence="3" id="KW-1185">Reference proteome</keyword>